<evidence type="ECO:0000313" key="2">
    <source>
        <dbReference type="EMBL" id="SDU26637.1"/>
    </source>
</evidence>
<dbReference type="Proteomes" id="UP000183180">
    <property type="component" value="Unassembled WGS sequence"/>
</dbReference>
<dbReference type="RefSeq" id="WP_244278087.1">
    <property type="nucleotide sequence ID" value="NZ_FNLM01000034.1"/>
</dbReference>
<dbReference type="AlphaFoldDB" id="A0A1H2H420"/>
<sequence length="183" mass="20297">MVILNALRALSAPRAAVRIDRSTDALLHRFSSEHDALRAKLTVLADAAADLARRDQLSPDTESLARLREADDLLESTILPHEHAEEALLYPVLAKPLGSGEATATMSRMHAEIDRLARRVHAHRLRADRFGHITSDQQLDVIATLYGLYAMLRLHFSQEQQSYFALASPDASPGVRDKSGQDR</sequence>
<dbReference type="EMBL" id="FNLM01000034">
    <property type="protein sequence ID" value="SDU26637.1"/>
    <property type="molecule type" value="Genomic_DNA"/>
</dbReference>
<feature type="domain" description="Hemerythrin-like" evidence="1">
    <location>
        <begin position="27"/>
        <end position="167"/>
    </location>
</feature>
<reference evidence="2 3" key="1">
    <citation type="submission" date="2016-10" db="EMBL/GenBank/DDBJ databases">
        <authorList>
            <person name="de Groot N.N."/>
        </authorList>
    </citation>
    <scope>NUCLEOTIDE SEQUENCE [LARGE SCALE GENOMIC DNA]</scope>
    <source>
        <strain evidence="2 3">DSM 44215</strain>
    </source>
</reference>
<gene>
    <name evidence="2" type="ORF">SAMN04488548_134264</name>
</gene>
<organism evidence="2 3">
    <name type="scientific">Gordonia westfalica</name>
    <dbReference type="NCBI Taxonomy" id="158898"/>
    <lineage>
        <taxon>Bacteria</taxon>
        <taxon>Bacillati</taxon>
        <taxon>Actinomycetota</taxon>
        <taxon>Actinomycetes</taxon>
        <taxon>Mycobacteriales</taxon>
        <taxon>Gordoniaceae</taxon>
        <taxon>Gordonia</taxon>
    </lineage>
</organism>
<evidence type="ECO:0000313" key="3">
    <source>
        <dbReference type="Proteomes" id="UP000183180"/>
    </source>
</evidence>
<evidence type="ECO:0000259" key="1">
    <source>
        <dbReference type="Pfam" id="PF01814"/>
    </source>
</evidence>
<accession>A0A1H2H420</accession>
<dbReference type="Pfam" id="PF01814">
    <property type="entry name" value="Hemerythrin"/>
    <property type="match status" value="1"/>
</dbReference>
<proteinExistence type="predicted"/>
<dbReference type="Gene3D" id="1.20.120.520">
    <property type="entry name" value="nmb1532 protein domain like"/>
    <property type="match status" value="1"/>
</dbReference>
<protein>
    <submittedName>
        <fullName evidence="2">Hemerythrin HHE cation binding domain-containing protein</fullName>
    </submittedName>
</protein>
<dbReference type="STRING" id="158898.SAMN04488548_134264"/>
<dbReference type="InterPro" id="IPR012312">
    <property type="entry name" value="Hemerythrin-like"/>
</dbReference>
<name>A0A1H2H420_9ACTN</name>